<dbReference type="Pfam" id="PF13473">
    <property type="entry name" value="Cupredoxin_1"/>
    <property type="match status" value="1"/>
</dbReference>
<dbReference type="InterPro" id="IPR028096">
    <property type="entry name" value="EfeO_Cupredoxin"/>
</dbReference>
<accession>A0A538U2F9</accession>
<dbReference type="InterPro" id="IPR033138">
    <property type="entry name" value="Cu_oxidase_CS"/>
</dbReference>
<evidence type="ECO:0000259" key="3">
    <source>
        <dbReference type="Pfam" id="PF13473"/>
    </source>
</evidence>
<reference evidence="4 5" key="1">
    <citation type="journal article" date="2019" name="Nat. Microbiol.">
        <title>Mediterranean grassland soil C-N compound turnover is dependent on rainfall and depth, and is mediated by genomically divergent microorganisms.</title>
        <authorList>
            <person name="Diamond S."/>
            <person name="Andeer P.F."/>
            <person name="Li Z."/>
            <person name="Crits-Christoph A."/>
            <person name="Burstein D."/>
            <person name="Anantharaman K."/>
            <person name="Lane K.R."/>
            <person name="Thomas B.C."/>
            <person name="Pan C."/>
            <person name="Northen T.R."/>
            <person name="Banfield J.F."/>
        </authorList>
    </citation>
    <scope>NUCLEOTIDE SEQUENCE [LARGE SCALE GENOMIC DNA]</scope>
    <source>
        <strain evidence="4">WS_10</strain>
    </source>
</reference>
<evidence type="ECO:0000256" key="1">
    <source>
        <dbReference type="ARBA" id="ARBA00022723"/>
    </source>
</evidence>
<evidence type="ECO:0000313" key="4">
    <source>
        <dbReference type="EMBL" id="TMQ70001.1"/>
    </source>
</evidence>
<name>A0A538U2F9_UNCEI</name>
<dbReference type="InterPro" id="IPR008972">
    <property type="entry name" value="Cupredoxin"/>
</dbReference>
<dbReference type="AlphaFoldDB" id="A0A538U2F9"/>
<dbReference type="EMBL" id="VBPA01000245">
    <property type="protein sequence ID" value="TMQ70001.1"/>
    <property type="molecule type" value="Genomic_DNA"/>
</dbReference>
<comment type="caution">
    <text evidence="4">The sequence shown here is derived from an EMBL/GenBank/DDBJ whole genome shotgun (WGS) entry which is preliminary data.</text>
</comment>
<dbReference type="InterPro" id="IPR050845">
    <property type="entry name" value="Cu-binding_ET"/>
</dbReference>
<dbReference type="PROSITE" id="PS51257">
    <property type="entry name" value="PROKAR_LIPOPROTEIN"/>
    <property type="match status" value="1"/>
</dbReference>
<sequence>MRQLVFVALCVAATGCASGLNRPVREVTAATGSDRIQRVTVTTHSFYFDPNRIVLKRGVPVELTIKNAAWFVPHDFSCDAKEAGIDVDARLGMFHGSKRVSFTPTQAGEFHFHCDVDGHAKKGMTGMLVVKD</sequence>
<dbReference type="PANTHER" id="PTHR38439:SF3">
    <property type="entry name" value="COPPER-RESISTANT CUPROPROTEIN COPI"/>
    <property type="match status" value="1"/>
</dbReference>
<protein>
    <submittedName>
        <fullName evidence="4">Quinol oxidase</fullName>
    </submittedName>
</protein>
<dbReference type="PROSITE" id="PS00079">
    <property type="entry name" value="MULTICOPPER_OXIDASE1"/>
    <property type="match status" value="1"/>
</dbReference>
<dbReference type="Proteomes" id="UP000319836">
    <property type="component" value="Unassembled WGS sequence"/>
</dbReference>
<keyword evidence="2" id="KW-0186">Copper</keyword>
<dbReference type="CDD" id="cd00920">
    <property type="entry name" value="Cupredoxin"/>
    <property type="match status" value="1"/>
</dbReference>
<gene>
    <name evidence="4" type="ORF">E6K80_09875</name>
</gene>
<dbReference type="SUPFAM" id="SSF49503">
    <property type="entry name" value="Cupredoxins"/>
    <property type="match status" value="1"/>
</dbReference>
<dbReference type="GO" id="GO:0046872">
    <property type="term" value="F:metal ion binding"/>
    <property type="evidence" value="ECO:0007669"/>
    <property type="project" value="UniProtKB-KW"/>
</dbReference>
<organism evidence="4 5">
    <name type="scientific">Eiseniibacteriota bacterium</name>
    <dbReference type="NCBI Taxonomy" id="2212470"/>
    <lineage>
        <taxon>Bacteria</taxon>
        <taxon>Candidatus Eiseniibacteriota</taxon>
    </lineage>
</organism>
<evidence type="ECO:0000313" key="5">
    <source>
        <dbReference type="Proteomes" id="UP000319836"/>
    </source>
</evidence>
<feature type="domain" description="EfeO-type cupredoxin-like" evidence="3">
    <location>
        <begin position="33"/>
        <end position="130"/>
    </location>
</feature>
<proteinExistence type="predicted"/>
<dbReference type="PANTHER" id="PTHR38439">
    <property type="entry name" value="AURACYANIN-B"/>
    <property type="match status" value="1"/>
</dbReference>
<keyword evidence="1" id="KW-0479">Metal-binding</keyword>
<evidence type="ECO:0000256" key="2">
    <source>
        <dbReference type="ARBA" id="ARBA00023008"/>
    </source>
</evidence>
<dbReference type="Gene3D" id="2.60.40.420">
    <property type="entry name" value="Cupredoxins - blue copper proteins"/>
    <property type="match status" value="1"/>
</dbReference>